<evidence type="ECO:0000256" key="8">
    <source>
        <dbReference type="SAM" id="Phobius"/>
    </source>
</evidence>
<dbReference type="InterPro" id="IPR019378">
    <property type="entry name" value="GDP-Fuc_O-FucTrfase"/>
</dbReference>
<protein>
    <recommendedName>
        <fullName evidence="6">O-fucosyltransferase family protein</fullName>
    </recommendedName>
</protein>
<keyword evidence="8" id="KW-0812">Transmembrane</keyword>
<gene>
    <name evidence="9" type="ORF">QVD17_21065</name>
</gene>
<dbReference type="Proteomes" id="UP001229421">
    <property type="component" value="Unassembled WGS sequence"/>
</dbReference>
<feature type="transmembrane region" description="Helical" evidence="8">
    <location>
        <begin position="66"/>
        <end position="89"/>
    </location>
</feature>
<name>A0AAD8KTY5_TARER</name>
<keyword evidence="8" id="KW-1133">Transmembrane helix</keyword>
<keyword evidence="8" id="KW-0472">Membrane</keyword>
<evidence type="ECO:0000256" key="4">
    <source>
        <dbReference type="ARBA" id="ARBA00023253"/>
    </source>
</evidence>
<keyword evidence="5" id="KW-0119">Carbohydrate metabolism</keyword>
<comment type="caution">
    <text evidence="9">The sequence shown here is derived from an EMBL/GenBank/DDBJ whole genome shotgun (WGS) entry which is preliminary data.</text>
</comment>
<reference evidence="9" key="1">
    <citation type="journal article" date="2023" name="bioRxiv">
        <title>Improved chromosome-level genome assembly for marigold (Tagetes erecta).</title>
        <authorList>
            <person name="Jiang F."/>
            <person name="Yuan L."/>
            <person name="Wang S."/>
            <person name="Wang H."/>
            <person name="Xu D."/>
            <person name="Wang A."/>
            <person name="Fan W."/>
        </authorList>
    </citation>
    <scope>NUCLEOTIDE SEQUENCE</scope>
    <source>
        <strain evidence="9">WSJ</strain>
        <tissue evidence="9">Leaf</tissue>
    </source>
</reference>
<evidence type="ECO:0000256" key="6">
    <source>
        <dbReference type="ARBA" id="ARBA00030350"/>
    </source>
</evidence>
<proteinExistence type="inferred from homology"/>
<feature type="region of interest" description="Disordered" evidence="7">
    <location>
        <begin position="1"/>
        <end position="29"/>
    </location>
</feature>
<dbReference type="PANTHER" id="PTHR31288">
    <property type="entry name" value="O-FUCOSYLTRANSFERASE FAMILY PROTEIN"/>
    <property type="match status" value="1"/>
</dbReference>
<evidence type="ECO:0000313" key="10">
    <source>
        <dbReference type="Proteomes" id="UP001229421"/>
    </source>
</evidence>
<keyword evidence="3" id="KW-0808">Transferase</keyword>
<dbReference type="GO" id="GO:0016757">
    <property type="term" value="F:glycosyltransferase activity"/>
    <property type="evidence" value="ECO:0007669"/>
    <property type="project" value="UniProtKB-KW"/>
</dbReference>
<keyword evidence="4" id="KW-0294">Fucose metabolism</keyword>
<sequence length="562" mass="63553">MHAKNRLPSSGHNTPSPPSSPLRSPRLRHRAGKSSGRFALTVSNHSIAQRIAWIVLSVLLRRQGVFLFAPLLYISGMLVYMGTVSFDVVPDVIKVRRTSGSVYRSPEVYKKIRVEMDADNSSSDAMSSVWKHGKGGVWRPCINKFSGGLPESNGYIYVEANGGLNQQRTSIANAVAVAGYLNATLVIPNFHFHSIWRDSSKFSDIYDEEFFVKTLENVVRVVDSVPGYLMERFDHNLTNVFNFRIKAYSPIQYYKDTILPKLLEEKFVRMSPFAKRLSYDVPPDVQRLRCLANYKALRFSKPLLTMGETLVSRMKERSANNGGKYVSVHLRFEEDMVAFSCCVYDGGAKEQEDMKAARERGWKGKFTKPGRVLQPGANRVNGKCPLTPLEVGLMLRGMGFDKSTSIYLASGIIYDSERQMLPLLEMFPLLQTKETLASAVELAPFKNYSSRMAAIDYTVCLHSEVFVTTQGGNFPELLLGHRRFMFNGHSKTIKPDKRKLAVYFDNPKIGWKTFKKHMLSMRAHSDSKGFQLKRPNDSIYSFPCPDCMCHTNKTDDSRTSTQ</sequence>
<dbReference type="GO" id="GO:0006004">
    <property type="term" value="P:fucose metabolic process"/>
    <property type="evidence" value="ECO:0007669"/>
    <property type="project" value="UniProtKB-KW"/>
</dbReference>
<keyword evidence="2" id="KW-0328">Glycosyltransferase</keyword>
<keyword evidence="10" id="KW-1185">Reference proteome</keyword>
<evidence type="ECO:0000313" key="9">
    <source>
        <dbReference type="EMBL" id="KAK1425710.1"/>
    </source>
</evidence>
<evidence type="ECO:0000256" key="5">
    <source>
        <dbReference type="ARBA" id="ARBA00023277"/>
    </source>
</evidence>
<evidence type="ECO:0000256" key="7">
    <source>
        <dbReference type="SAM" id="MobiDB-lite"/>
    </source>
</evidence>
<dbReference type="CDD" id="cd11299">
    <property type="entry name" value="O-FucT_plant"/>
    <property type="match status" value="1"/>
</dbReference>
<dbReference type="Pfam" id="PF10250">
    <property type="entry name" value="O-FucT"/>
    <property type="match status" value="1"/>
</dbReference>
<evidence type="ECO:0000256" key="3">
    <source>
        <dbReference type="ARBA" id="ARBA00022679"/>
    </source>
</evidence>
<organism evidence="9 10">
    <name type="scientific">Tagetes erecta</name>
    <name type="common">African marigold</name>
    <dbReference type="NCBI Taxonomy" id="13708"/>
    <lineage>
        <taxon>Eukaryota</taxon>
        <taxon>Viridiplantae</taxon>
        <taxon>Streptophyta</taxon>
        <taxon>Embryophyta</taxon>
        <taxon>Tracheophyta</taxon>
        <taxon>Spermatophyta</taxon>
        <taxon>Magnoliopsida</taxon>
        <taxon>eudicotyledons</taxon>
        <taxon>Gunneridae</taxon>
        <taxon>Pentapetalae</taxon>
        <taxon>asterids</taxon>
        <taxon>campanulids</taxon>
        <taxon>Asterales</taxon>
        <taxon>Asteraceae</taxon>
        <taxon>Asteroideae</taxon>
        <taxon>Heliantheae alliance</taxon>
        <taxon>Tageteae</taxon>
        <taxon>Tagetes</taxon>
    </lineage>
</organism>
<evidence type="ECO:0000256" key="1">
    <source>
        <dbReference type="ARBA" id="ARBA00007737"/>
    </source>
</evidence>
<evidence type="ECO:0000256" key="2">
    <source>
        <dbReference type="ARBA" id="ARBA00022676"/>
    </source>
</evidence>
<dbReference type="PANTHER" id="PTHR31288:SF10">
    <property type="entry name" value="PROTEIN ESMERALDA 1"/>
    <property type="match status" value="1"/>
</dbReference>
<dbReference type="AlphaFoldDB" id="A0AAD8KTY5"/>
<dbReference type="InterPro" id="IPR024709">
    <property type="entry name" value="FucosylTrfase_pln"/>
</dbReference>
<comment type="similarity">
    <text evidence="1">Belongs to the glycosyltransferase GT106 family.</text>
</comment>
<dbReference type="PIRSF" id="PIRSF009360">
    <property type="entry name" value="UCP009360"/>
    <property type="match status" value="1"/>
</dbReference>
<dbReference type="EMBL" id="JAUHHV010000005">
    <property type="protein sequence ID" value="KAK1425710.1"/>
    <property type="molecule type" value="Genomic_DNA"/>
</dbReference>
<accession>A0AAD8KTY5</accession>